<evidence type="ECO:0000256" key="5">
    <source>
        <dbReference type="ARBA" id="ARBA00022989"/>
    </source>
</evidence>
<comment type="caution">
    <text evidence="10">The sequence shown here is derived from an EMBL/GenBank/DDBJ whole genome shotgun (WGS) entry which is preliminary data.</text>
</comment>
<feature type="domain" description="TRAP C4-dicarboxylate transport system permease DctM subunit" evidence="9">
    <location>
        <begin position="14"/>
        <end position="516"/>
    </location>
</feature>
<feature type="transmembrane region" description="Helical" evidence="8">
    <location>
        <begin position="439"/>
        <end position="466"/>
    </location>
</feature>
<sequence length="548" mass="58879">MTAFLIQNMAPIMFGSLVVFLLLGYPVAFSLAANGLLFGLVGIELGLFRADFLQAMPERVFGVMNNETLLAVPFFTFMGLVLERSGMAEDLLDTIGQLFGRIRGGLGYAVVFVGALLAATTGVVAASVISMGLISLPIMMRYGYDRRVASGVIAASGTLAQIIPPSLVLIIMADQLGRSVGDMYEGAFLPGLMLAGLYALYIFVVSTFFPSAAPGLPPEAIGFKEENGRRGMTSLAILTLASAAFGYVVMSRSSTRGADFVVLTMFFAVVFAFAVAIVNAATARLFGFRFLSKIAQQATVVMVPPLFLIFLVLGTIFIGLATPTEGGAMGAVGAMALALFKRRLTFDLVRQAVRATAKLSAFAVFILIGARVFSLTFYGVSGHVWVEHLLTSLPGGEVGFLVFVNLLVFVLAFFLDYFELAFIIIPLLAPVADKLGIDLIWFGVILAVNMQTSFMHPPFGFALFFLRSVAPKFPYRDRVTGLETAPITTGQIYWGAVPFVIIQLIGVALVILFPQLVMHYKGTGATVDPKTIELKIDQPEAPPALDLR</sequence>
<accession>A0A327KLB0</accession>
<keyword evidence="4 8" id="KW-0812">Transmembrane</keyword>
<keyword evidence="3 7" id="KW-0997">Cell inner membrane</keyword>
<evidence type="ECO:0000256" key="2">
    <source>
        <dbReference type="ARBA" id="ARBA00022475"/>
    </source>
</evidence>
<reference evidence="10 11" key="1">
    <citation type="submission" date="2017-07" db="EMBL/GenBank/DDBJ databases">
        <title>Draft Genome Sequences of Select Purple Nonsulfur Bacteria.</title>
        <authorList>
            <person name="Lasarre B."/>
            <person name="Mckinlay J.B."/>
        </authorList>
    </citation>
    <scope>NUCLEOTIDE SEQUENCE [LARGE SCALE GENOMIC DNA]</scope>
    <source>
        <strain evidence="10 11">DSM 5909</strain>
    </source>
</reference>
<feature type="transmembrane region" description="Helical" evidence="8">
    <location>
        <begin position="192"/>
        <end position="210"/>
    </location>
</feature>
<keyword evidence="5 8" id="KW-1133">Transmembrane helix</keyword>
<feature type="transmembrane region" description="Helical" evidence="8">
    <location>
        <begin position="31"/>
        <end position="48"/>
    </location>
</feature>
<feature type="transmembrane region" description="Helical" evidence="8">
    <location>
        <begin position="148"/>
        <end position="172"/>
    </location>
</feature>
<dbReference type="InterPro" id="IPR004681">
    <property type="entry name" value="TRAP_DctM"/>
</dbReference>
<dbReference type="Pfam" id="PF06808">
    <property type="entry name" value="DctM"/>
    <property type="match status" value="1"/>
</dbReference>
<evidence type="ECO:0000256" key="4">
    <source>
        <dbReference type="ARBA" id="ARBA00022692"/>
    </source>
</evidence>
<feature type="transmembrane region" description="Helical" evidence="8">
    <location>
        <begin position="324"/>
        <end position="340"/>
    </location>
</feature>
<keyword evidence="2" id="KW-1003">Cell membrane</keyword>
<protein>
    <submittedName>
        <fullName evidence="10">C4-dicarboxylate ABC transporter</fullName>
    </submittedName>
</protein>
<feature type="transmembrane region" description="Helical" evidence="8">
    <location>
        <begin position="60"/>
        <end position="82"/>
    </location>
</feature>
<evidence type="ECO:0000256" key="8">
    <source>
        <dbReference type="SAM" id="Phobius"/>
    </source>
</evidence>
<dbReference type="Proteomes" id="UP000249130">
    <property type="component" value="Unassembled WGS sequence"/>
</dbReference>
<gene>
    <name evidence="10" type="ORF">CH341_27025</name>
</gene>
<evidence type="ECO:0000256" key="1">
    <source>
        <dbReference type="ARBA" id="ARBA00004429"/>
    </source>
</evidence>
<evidence type="ECO:0000256" key="3">
    <source>
        <dbReference type="ARBA" id="ARBA00022519"/>
    </source>
</evidence>
<comment type="subcellular location">
    <subcellularLocation>
        <location evidence="1 7">Cell inner membrane</location>
        <topology evidence="1 7">Multi-pass membrane protein</topology>
    </subcellularLocation>
</comment>
<dbReference type="GO" id="GO:0022857">
    <property type="term" value="F:transmembrane transporter activity"/>
    <property type="evidence" value="ECO:0007669"/>
    <property type="project" value="UniProtKB-UniRule"/>
</dbReference>
<keyword evidence="7" id="KW-0813">Transport</keyword>
<dbReference type="InterPro" id="IPR010656">
    <property type="entry name" value="DctM"/>
</dbReference>
<dbReference type="AlphaFoldDB" id="A0A327KLB0"/>
<feature type="transmembrane region" description="Helical" evidence="8">
    <location>
        <begin position="361"/>
        <end position="380"/>
    </location>
</feature>
<feature type="transmembrane region" description="Helical" evidence="8">
    <location>
        <begin position="231"/>
        <end position="250"/>
    </location>
</feature>
<evidence type="ECO:0000256" key="7">
    <source>
        <dbReference type="RuleBase" id="RU369079"/>
    </source>
</evidence>
<keyword evidence="6 8" id="KW-0472">Membrane</keyword>
<feature type="transmembrane region" description="Helical" evidence="8">
    <location>
        <begin position="5"/>
        <end position="25"/>
    </location>
</feature>
<dbReference type="GO" id="GO:0005886">
    <property type="term" value="C:plasma membrane"/>
    <property type="evidence" value="ECO:0007669"/>
    <property type="project" value="UniProtKB-SubCell"/>
</dbReference>
<comment type="function">
    <text evidence="7">Part of the tripartite ATP-independent periplasmic (TRAP) transport system.</text>
</comment>
<evidence type="ECO:0000259" key="9">
    <source>
        <dbReference type="Pfam" id="PF06808"/>
    </source>
</evidence>
<dbReference type="RefSeq" id="WP_111422091.1">
    <property type="nucleotide sequence ID" value="NZ_NPEX01000327.1"/>
</dbReference>
<feature type="transmembrane region" description="Helical" evidence="8">
    <location>
        <begin position="108"/>
        <end position="136"/>
    </location>
</feature>
<dbReference type="EMBL" id="NPEX01000327">
    <property type="protein sequence ID" value="RAI38876.1"/>
    <property type="molecule type" value="Genomic_DNA"/>
</dbReference>
<dbReference type="PANTHER" id="PTHR33362">
    <property type="entry name" value="SIALIC ACID TRAP TRANSPORTER PERMEASE PROTEIN SIAT-RELATED"/>
    <property type="match status" value="1"/>
</dbReference>
<keyword evidence="11" id="KW-1185">Reference proteome</keyword>
<evidence type="ECO:0000256" key="6">
    <source>
        <dbReference type="ARBA" id="ARBA00023136"/>
    </source>
</evidence>
<dbReference type="OrthoDB" id="7339120at2"/>
<organism evidence="10 11">
    <name type="scientific">Rhodoplanes roseus</name>
    <dbReference type="NCBI Taxonomy" id="29409"/>
    <lineage>
        <taxon>Bacteria</taxon>
        <taxon>Pseudomonadati</taxon>
        <taxon>Pseudomonadota</taxon>
        <taxon>Alphaproteobacteria</taxon>
        <taxon>Hyphomicrobiales</taxon>
        <taxon>Nitrobacteraceae</taxon>
        <taxon>Rhodoplanes</taxon>
    </lineage>
</organism>
<dbReference type="PANTHER" id="PTHR33362:SF7">
    <property type="entry name" value="SLL1103 PROTEIN"/>
    <property type="match status" value="1"/>
</dbReference>
<name>A0A327KLB0_9BRAD</name>
<evidence type="ECO:0000313" key="11">
    <source>
        <dbReference type="Proteomes" id="UP000249130"/>
    </source>
</evidence>
<feature type="transmembrane region" description="Helical" evidence="8">
    <location>
        <begin position="298"/>
        <end position="318"/>
    </location>
</feature>
<evidence type="ECO:0000313" key="10">
    <source>
        <dbReference type="EMBL" id="RAI38876.1"/>
    </source>
</evidence>
<feature type="transmembrane region" description="Helical" evidence="8">
    <location>
        <begin position="262"/>
        <end position="286"/>
    </location>
</feature>
<feature type="transmembrane region" description="Helical" evidence="8">
    <location>
        <begin position="492"/>
        <end position="513"/>
    </location>
</feature>
<proteinExistence type="predicted"/>
<feature type="transmembrane region" description="Helical" evidence="8">
    <location>
        <begin position="400"/>
        <end position="427"/>
    </location>
</feature>